<feature type="compositionally biased region" description="Gly residues" evidence="1">
    <location>
        <begin position="299"/>
        <end position="311"/>
    </location>
</feature>
<name>A0A7S0S837_9CHLO</name>
<feature type="domain" description="Glycosyltransferase 2-like" evidence="2">
    <location>
        <begin position="41"/>
        <end position="206"/>
    </location>
</feature>
<evidence type="ECO:0000256" key="1">
    <source>
        <dbReference type="SAM" id="MobiDB-lite"/>
    </source>
</evidence>
<organism evidence="3">
    <name type="scientific">Mantoniella antarctica</name>
    <dbReference type="NCBI Taxonomy" id="81844"/>
    <lineage>
        <taxon>Eukaryota</taxon>
        <taxon>Viridiplantae</taxon>
        <taxon>Chlorophyta</taxon>
        <taxon>Mamiellophyceae</taxon>
        <taxon>Mamiellales</taxon>
        <taxon>Mamiellaceae</taxon>
        <taxon>Mantoniella</taxon>
    </lineage>
</organism>
<dbReference type="InterPro" id="IPR001173">
    <property type="entry name" value="Glyco_trans_2-like"/>
</dbReference>
<reference evidence="3" key="1">
    <citation type="submission" date="2021-01" db="EMBL/GenBank/DDBJ databases">
        <authorList>
            <person name="Corre E."/>
            <person name="Pelletier E."/>
            <person name="Niang G."/>
            <person name="Scheremetjew M."/>
            <person name="Finn R."/>
            <person name="Kale V."/>
            <person name="Holt S."/>
            <person name="Cochrane G."/>
            <person name="Meng A."/>
            <person name="Brown T."/>
            <person name="Cohen L."/>
        </authorList>
    </citation>
    <scope>NUCLEOTIDE SEQUENCE</scope>
    <source>
        <strain evidence="3">SL-175</strain>
    </source>
</reference>
<dbReference type="Gene3D" id="3.90.550.10">
    <property type="entry name" value="Spore Coat Polysaccharide Biosynthesis Protein SpsA, Chain A"/>
    <property type="match status" value="1"/>
</dbReference>
<dbReference type="SUPFAM" id="SSF53448">
    <property type="entry name" value="Nucleotide-diphospho-sugar transferases"/>
    <property type="match status" value="1"/>
</dbReference>
<dbReference type="AlphaFoldDB" id="A0A7S0S837"/>
<sequence length="322" mass="35404">MGRGKKYQPSPLASHEEEPASGAATTPASSRPSPGPSPDTTIVVPCYNEAGRLRCDDFLSFAQNTPETHLLFVNDGSTDNTLALLTGLQASLPQQIEVYDLPRNVGKAEAVRAGMLRGCDRGSNFVGFWDADLATPLDHVGMFRHVFDAHPQIDMVFGARVGLLGRNIRRSMKRHYMGRVFATLASLSLGMGVYDTQCGSKLFRVDHARGELRGVLGRPFDTRWVFDCEMIGRFAALRRRVGAQVVRPRVEESIYEFPLHRWEDVGGSKVKLGDIAKMAWGLVQVRRKYVWGQWPEGGTETGAGGGEGGGSRAEKTKKRAKK</sequence>
<accession>A0A7S0S837</accession>
<proteinExistence type="predicted"/>
<dbReference type="GO" id="GO:0006487">
    <property type="term" value="P:protein N-linked glycosylation"/>
    <property type="evidence" value="ECO:0007669"/>
    <property type="project" value="TreeGrafter"/>
</dbReference>
<dbReference type="InterPro" id="IPR029044">
    <property type="entry name" value="Nucleotide-diphossugar_trans"/>
</dbReference>
<dbReference type="Pfam" id="PF00535">
    <property type="entry name" value="Glycos_transf_2"/>
    <property type="match status" value="1"/>
</dbReference>
<evidence type="ECO:0000259" key="2">
    <source>
        <dbReference type="Pfam" id="PF00535"/>
    </source>
</evidence>
<feature type="region of interest" description="Disordered" evidence="1">
    <location>
        <begin position="296"/>
        <end position="322"/>
    </location>
</feature>
<feature type="compositionally biased region" description="Low complexity" evidence="1">
    <location>
        <begin position="20"/>
        <end position="32"/>
    </location>
</feature>
<protein>
    <recommendedName>
        <fullName evidence="2">Glycosyltransferase 2-like domain-containing protein</fullName>
    </recommendedName>
</protein>
<gene>
    <name evidence="3" type="ORF">MANT1106_LOCUS2021</name>
</gene>
<feature type="region of interest" description="Disordered" evidence="1">
    <location>
        <begin position="1"/>
        <end position="41"/>
    </location>
</feature>
<dbReference type="PANTHER" id="PTHR10859:SF91">
    <property type="entry name" value="DOLICHYL-PHOSPHATE BETA-GLUCOSYLTRANSFERASE"/>
    <property type="match status" value="1"/>
</dbReference>
<dbReference type="EMBL" id="HBFC01003716">
    <property type="protein sequence ID" value="CAD8699339.1"/>
    <property type="molecule type" value="Transcribed_RNA"/>
</dbReference>
<dbReference type="PANTHER" id="PTHR10859">
    <property type="entry name" value="GLYCOSYL TRANSFERASE"/>
    <property type="match status" value="1"/>
</dbReference>
<evidence type="ECO:0000313" key="3">
    <source>
        <dbReference type="EMBL" id="CAD8699339.1"/>
    </source>
</evidence>